<comment type="caution">
    <text evidence="2">The sequence shown here is derived from an EMBL/GenBank/DDBJ whole genome shotgun (WGS) entry which is preliminary data.</text>
</comment>
<sequence length="54" mass="6221">MTIFASHKLHIDGILINIFCHLFVPFFIITILLIYTICPFRIVGIIGNYKKGLK</sequence>
<keyword evidence="1" id="KW-0812">Transmembrane</keyword>
<accession>G4CLK9</accession>
<protein>
    <submittedName>
        <fullName evidence="2">Uncharacterized protein</fullName>
    </submittedName>
</protein>
<dbReference type="EMBL" id="AGAY01000090">
    <property type="protein sequence ID" value="EGY51286.1"/>
    <property type="molecule type" value="Genomic_DNA"/>
</dbReference>
<evidence type="ECO:0000313" key="2">
    <source>
        <dbReference type="EMBL" id="EGY51286.1"/>
    </source>
</evidence>
<reference evidence="2 3" key="1">
    <citation type="submission" date="2011-05" db="EMBL/GenBank/DDBJ databases">
        <authorList>
            <person name="Muzny D."/>
            <person name="Qin X."/>
            <person name="Deng J."/>
            <person name="Jiang H."/>
            <person name="Liu Y."/>
            <person name="Qu J."/>
            <person name="Song X.-Z."/>
            <person name="Zhang L."/>
            <person name="Thornton R."/>
            <person name="Coyle M."/>
            <person name="Francisco L."/>
            <person name="Jackson L."/>
            <person name="Javaid M."/>
            <person name="Korchina V."/>
            <person name="Kovar C."/>
            <person name="Mata R."/>
            <person name="Mathew T."/>
            <person name="Ngo R."/>
            <person name="Nguyen L."/>
            <person name="Nguyen N."/>
            <person name="Okwuonu G."/>
            <person name="Ongeri F."/>
            <person name="Pham C."/>
            <person name="Simmons D."/>
            <person name="Wilczek-Boney K."/>
            <person name="Hale W."/>
            <person name="Jakkamsetti A."/>
            <person name="Pham P."/>
            <person name="Ruth R."/>
            <person name="San Lucas F."/>
            <person name="Warren J."/>
            <person name="Zhang J."/>
            <person name="Zhao Z."/>
            <person name="Zhou C."/>
            <person name="Zhu D."/>
            <person name="Lee S."/>
            <person name="Bess C."/>
            <person name="Blankenburg K."/>
            <person name="Forbes L."/>
            <person name="Fu Q."/>
            <person name="Gubbala S."/>
            <person name="Hirani K."/>
            <person name="Jayaseelan J.C."/>
            <person name="Lara F."/>
            <person name="Munidasa M."/>
            <person name="Palculict T."/>
            <person name="Patil S."/>
            <person name="Pu L.-L."/>
            <person name="Saada N."/>
            <person name="Tang L."/>
            <person name="Weissenberger G."/>
            <person name="Zhu Y."/>
            <person name="Hemphill L."/>
            <person name="Shang Y."/>
            <person name="Youmans B."/>
            <person name="Ayvaz T."/>
            <person name="Ross M."/>
            <person name="Santibanez J."/>
            <person name="Aqrawi P."/>
            <person name="Gross S."/>
            <person name="Joshi V."/>
            <person name="Fowler G."/>
            <person name="Nazareth L."/>
            <person name="Reid J."/>
            <person name="Worley K."/>
            <person name="Petrosino J."/>
            <person name="Highlander S."/>
            <person name="Gibbs R."/>
        </authorList>
    </citation>
    <scope>NUCLEOTIDE SEQUENCE [LARGE SCALE GENOMIC DNA]</scope>
    <source>
        <strain evidence="2 3">871</strain>
    </source>
</reference>
<gene>
    <name evidence="2" type="ORF">HMPREF9371_2500</name>
</gene>
<keyword evidence="3" id="KW-1185">Reference proteome</keyword>
<dbReference type="AlphaFoldDB" id="G4CLK9"/>
<name>G4CLK9_9NEIS</name>
<keyword evidence="1" id="KW-1133">Transmembrane helix</keyword>
<feature type="transmembrane region" description="Helical" evidence="1">
    <location>
        <begin position="14"/>
        <end position="35"/>
    </location>
</feature>
<evidence type="ECO:0000256" key="1">
    <source>
        <dbReference type="SAM" id="Phobius"/>
    </source>
</evidence>
<evidence type="ECO:0000313" key="3">
    <source>
        <dbReference type="Proteomes" id="UP000003019"/>
    </source>
</evidence>
<keyword evidence="1" id="KW-0472">Membrane</keyword>
<proteinExistence type="predicted"/>
<organism evidence="2 3">
    <name type="scientific">Neisseria shayeganii 871</name>
    <dbReference type="NCBI Taxonomy" id="1032488"/>
    <lineage>
        <taxon>Bacteria</taxon>
        <taxon>Pseudomonadati</taxon>
        <taxon>Pseudomonadota</taxon>
        <taxon>Betaproteobacteria</taxon>
        <taxon>Neisseriales</taxon>
        <taxon>Neisseriaceae</taxon>
        <taxon>Neisseria</taxon>
    </lineage>
</organism>
<dbReference type="HOGENOM" id="CLU_3045734_0_0_4"/>
<dbReference type="Proteomes" id="UP000003019">
    <property type="component" value="Unassembled WGS sequence"/>
</dbReference>
<dbReference type="STRING" id="1032488.HMPREF9371_2500"/>